<evidence type="ECO:0000313" key="3">
    <source>
        <dbReference type="Proteomes" id="UP000075243"/>
    </source>
</evidence>
<evidence type="ECO:0000256" key="1">
    <source>
        <dbReference type="SAM" id="MobiDB-lite"/>
    </source>
</evidence>
<name>A0A151QVS6_CAJCA</name>
<keyword evidence="3" id="KW-1185">Reference proteome</keyword>
<organism evidence="2 3">
    <name type="scientific">Cajanus cajan</name>
    <name type="common">Pigeon pea</name>
    <name type="synonym">Cajanus indicus</name>
    <dbReference type="NCBI Taxonomy" id="3821"/>
    <lineage>
        <taxon>Eukaryota</taxon>
        <taxon>Viridiplantae</taxon>
        <taxon>Streptophyta</taxon>
        <taxon>Embryophyta</taxon>
        <taxon>Tracheophyta</taxon>
        <taxon>Spermatophyta</taxon>
        <taxon>Magnoliopsida</taxon>
        <taxon>eudicotyledons</taxon>
        <taxon>Gunneridae</taxon>
        <taxon>Pentapetalae</taxon>
        <taxon>rosids</taxon>
        <taxon>fabids</taxon>
        <taxon>Fabales</taxon>
        <taxon>Fabaceae</taxon>
        <taxon>Papilionoideae</taxon>
        <taxon>50 kb inversion clade</taxon>
        <taxon>NPAAA clade</taxon>
        <taxon>indigoferoid/millettioid clade</taxon>
        <taxon>Phaseoleae</taxon>
        <taxon>Cajanus</taxon>
    </lineage>
</organism>
<evidence type="ECO:0000313" key="2">
    <source>
        <dbReference type="EMBL" id="KYP34468.1"/>
    </source>
</evidence>
<proteinExistence type="predicted"/>
<protein>
    <recommendedName>
        <fullName evidence="4">Retrotransposon gag domain-containing protein</fullName>
    </recommendedName>
</protein>
<sequence>MSHKSQTQTQTTTSLPKTNTLPPLLPTPTIKPFSQNTKSATIKRMTSAEMQIRREKGLCFTCDEKFTPAHRCPNKHMMLLQIDEPNSSSPEPDPPDSS</sequence>
<dbReference type="Proteomes" id="UP000075243">
    <property type="component" value="Unassembled WGS sequence"/>
</dbReference>
<dbReference type="EMBL" id="KQ484589">
    <property type="protein sequence ID" value="KYP34468.1"/>
    <property type="molecule type" value="Genomic_DNA"/>
</dbReference>
<gene>
    <name evidence="2" type="ORF">KK1_044568</name>
</gene>
<evidence type="ECO:0008006" key="4">
    <source>
        <dbReference type="Google" id="ProtNLM"/>
    </source>
</evidence>
<dbReference type="AlphaFoldDB" id="A0A151QVS6"/>
<accession>A0A151QVS6</accession>
<reference evidence="2" key="1">
    <citation type="journal article" date="2012" name="Nat. Biotechnol.">
        <title>Draft genome sequence of pigeonpea (Cajanus cajan), an orphan legume crop of resource-poor farmers.</title>
        <authorList>
            <person name="Varshney R.K."/>
            <person name="Chen W."/>
            <person name="Li Y."/>
            <person name="Bharti A.K."/>
            <person name="Saxena R.K."/>
            <person name="Schlueter J.A."/>
            <person name="Donoghue M.T."/>
            <person name="Azam S."/>
            <person name="Fan G."/>
            <person name="Whaley A.M."/>
            <person name="Farmer A.D."/>
            <person name="Sheridan J."/>
            <person name="Iwata A."/>
            <person name="Tuteja R."/>
            <person name="Penmetsa R.V."/>
            <person name="Wu W."/>
            <person name="Upadhyaya H.D."/>
            <person name="Yang S.P."/>
            <person name="Shah T."/>
            <person name="Saxena K.B."/>
            <person name="Michael T."/>
            <person name="McCombie W.R."/>
            <person name="Yang B."/>
            <person name="Zhang G."/>
            <person name="Yang H."/>
            <person name="Wang J."/>
            <person name="Spillane C."/>
            <person name="Cook D.R."/>
            <person name="May G.D."/>
            <person name="Xu X."/>
            <person name="Jackson S.A."/>
        </authorList>
    </citation>
    <scope>NUCLEOTIDE SEQUENCE [LARGE SCALE GENOMIC DNA]</scope>
</reference>
<dbReference type="Gramene" id="C.cajan_42394.t">
    <property type="protein sequence ID" value="C.cajan_42394.t.cds1"/>
    <property type="gene ID" value="C.cajan_42394"/>
</dbReference>
<feature type="region of interest" description="Disordered" evidence="1">
    <location>
        <begin position="1"/>
        <end position="39"/>
    </location>
</feature>
<feature type="compositionally biased region" description="Low complexity" evidence="1">
    <location>
        <begin position="1"/>
        <end position="22"/>
    </location>
</feature>